<dbReference type="PANTHER" id="PTHR43433">
    <property type="entry name" value="HYDROLASE, ALPHA/BETA FOLD FAMILY PROTEIN"/>
    <property type="match status" value="1"/>
</dbReference>
<evidence type="ECO:0000259" key="1">
    <source>
        <dbReference type="Pfam" id="PF12697"/>
    </source>
</evidence>
<dbReference type="InterPro" id="IPR029058">
    <property type="entry name" value="AB_hydrolase_fold"/>
</dbReference>
<dbReference type="InterPro" id="IPR050471">
    <property type="entry name" value="AB_hydrolase"/>
</dbReference>
<sequence length="306" mass="34579">MIDRQLPYIDFQAINTQCHTLADGRILAFARYGKEGGTPIYYFHGCPGSRFEAAPIHPWALASGFEIFALDRPGCGRSSHAMNYHVLDWPKDVIDFADYRSHERFGLIGLSGGGTYINACAYAIPNRLLFAYDVAGWAPVAQVEDLRSSLAPLDRFFLRIALSFKLLFQIPFALIGLAARHLSDRGFASLLRSSMSDDDKAFILGSDNNAHFFRSIVKESFAQGSRGPAEDATRCYRDWGFRLEEISYPVEIWHGTDDFFASFCFAQYKHQAIRGSVLRVFKGRGHLHPVTEYEALFKDIRLNQKL</sequence>
<name>A0A6M0RR18_9CYAN</name>
<dbReference type="PANTHER" id="PTHR43433:SF10">
    <property type="entry name" value="AB HYDROLASE-1 DOMAIN-CONTAINING PROTEIN"/>
    <property type="match status" value="1"/>
</dbReference>
<dbReference type="Gene3D" id="3.40.50.1820">
    <property type="entry name" value="alpha/beta hydrolase"/>
    <property type="match status" value="1"/>
</dbReference>
<proteinExistence type="predicted"/>
<dbReference type="RefSeq" id="WP_163700495.1">
    <property type="nucleotide sequence ID" value="NZ_QXHD01000004.1"/>
</dbReference>
<dbReference type="Proteomes" id="UP000481033">
    <property type="component" value="Unassembled WGS sequence"/>
</dbReference>
<reference evidence="2 3" key="1">
    <citation type="journal article" date="2020" name="Microb. Ecol.">
        <title>Ecogenomics of the Marine Benthic Filamentous Cyanobacterium Adonisia.</title>
        <authorList>
            <person name="Walter J.M."/>
            <person name="Coutinho F.H."/>
            <person name="Leomil L."/>
            <person name="Hargreaves P.I."/>
            <person name="Campeao M.E."/>
            <person name="Vieira V.V."/>
            <person name="Silva B.S."/>
            <person name="Fistarol G.O."/>
            <person name="Salomon P.S."/>
            <person name="Sawabe T."/>
            <person name="Mino S."/>
            <person name="Hosokawa M."/>
            <person name="Miyashita H."/>
            <person name="Maruyama F."/>
            <person name="van Verk M.C."/>
            <person name="Dutilh B.E."/>
            <person name="Thompson C.C."/>
            <person name="Thompson F.L."/>
        </authorList>
    </citation>
    <scope>NUCLEOTIDE SEQUENCE [LARGE SCALE GENOMIC DNA]</scope>
    <source>
        <strain evidence="2 3">CCMR0081</strain>
    </source>
</reference>
<accession>A0A6M0RR18</accession>
<feature type="domain" description="AB hydrolase-1" evidence="1">
    <location>
        <begin position="44"/>
        <end position="294"/>
    </location>
</feature>
<organism evidence="2 3">
    <name type="scientific">Adonisia turfae CCMR0081</name>
    <dbReference type="NCBI Taxonomy" id="2292702"/>
    <lineage>
        <taxon>Bacteria</taxon>
        <taxon>Bacillati</taxon>
        <taxon>Cyanobacteriota</taxon>
        <taxon>Adonisia</taxon>
        <taxon>Adonisia turfae</taxon>
    </lineage>
</organism>
<keyword evidence="2" id="KW-0378">Hydrolase</keyword>
<dbReference type="Pfam" id="PF12697">
    <property type="entry name" value="Abhydrolase_6"/>
    <property type="match status" value="1"/>
</dbReference>
<dbReference type="SUPFAM" id="SSF53474">
    <property type="entry name" value="alpha/beta-Hydrolases"/>
    <property type="match status" value="1"/>
</dbReference>
<evidence type="ECO:0000313" key="2">
    <source>
        <dbReference type="EMBL" id="NEZ58151.1"/>
    </source>
</evidence>
<dbReference type="GO" id="GO:0016787">
    <property type="term" value="F:hydrolase activity"/>
    <property type="evidence" value="ECO:0007669"/>
    <property type="project" value="UniProtKB-KW"/>
</dbReference>
<evidence type="ECO:0000313" key="3">
    <source>
        <dbReference type="Proteomes" id="UP000481033"/>
    </source>
</evidence>
<dbReference type="InterPro" id="IPR000073">
    <property type="entry name" value="AB_hydrolase_1"/>
</dbReference>
<dbReference type="AlphaFoldDB" id="A0A6M0RR18"/>
<keyword evidence="3" id="KW-1185">Reference proteome</keyword>
<comment type="caution">
    <text evidence="2">The sequence shown here is derived from an EMBL/GenBank/DDBJ whole genome shotgun (WGS) entry which is preliminary data.</text>
</comment>
<gene>
    <name evidence="2" type="ORF">DXZ20_21385</name>
</gene>
<protein>
    <submittedName>
        <fullName evidence="2">Alpha/beta hydrolase</fullName>
    </submittedName>
</protein>
<dbReference type="EMBL" id="QXHD01000004">
    <property type="protein sequence ID" value="NEZ58151.1"/>
    <property type="molecule type" value="Genomic_DNA"/>
</dbReference>